<sequence length="80" mass="9269">VLVHGDLWQLNLLWSYGQERPRQLKSVLDWQSAHIGSPAEDLVFLLVCVLSGEDRRAHWRSLLVFLYRSIEREMAPAKPA</sequence>
<dbReference type="InterPro" id="IPR012877">
    <property type="entry name" value="Dhs-27"/>
</dbReference>
<keyword evidence="2" id="KW-1185">Reference proteome</keyword>
<feature type="non-terminal residue" evidence="1">
    <location>
        <position position="80"/>
    </location>
</feature>
<dbReference type="SUPFAM" id="SSF56112">
    <property type="entry name" value="Protein kinase-like (PK-like)"/>
    <property type="match status" value="1"/>
</dbReference>
<dbReference type="PANTHER" id="PTHR23020:SF8">
    <property type="entry name" value="CHK KINASE-LIKE DOMAIN-CONTAINING PROTEIN"/>
    <property type="match status" value="1"/>
</dbReference>
<dbReference type="InterPro" id="IPR011009">
    <property type="entry name" value="Kinase-like_dom_sf"/>
</dbReference>
<evidence type="ECO:0000313" key="2">
    <source>
        <dbReference type="Proteomes" id="UP001432027"/>
    </source>
</evidence>
<dbReference type="Gene3D" id="3.90.1200.10">
    <property type="match status" value="1"/>
</dbReference>
<dbReference type="Pfam" id="PF07914">
    <property type="entry name" value="DUF1679"/>
    <property type="match status" value="1"/>
</dbReference>
<gene>
    <name evidence="1" type="ORF">PENTCL1PPCAC_14030</name>
</gene>
<dbReference type="AlphaFoldDB" id="A0AAV5T9S0"/>
<proteinExistence type="predicted"/>
<evidence type="ECO:0000313" key="1">
    <source>
        <dbReference type="EMBL" id="GMS91855.1"/>
    </source>
</evidence>
<organism evidence="1 2">
    <name type="scientific">Pristionchus entomophagus</name>
    <dbReference type="NCBI Taxonomy" id="358040"/>
    <lineage>
        <taxon>Eukaryota</taxon>
        <taxon>Metazoa</taxon>
        <taxon>Ecdysozoa</taxon>
        <taxon>Nematoda</taxon>
        <taxon>Chromadorea</taxon>
        <taxon>Rhabditida</taxon>
        <taxon>Rhabditina</taxon>
        <taxon>Diplogasteromorpha</taxon>
        <taxon>Diplogasteroidea</taxon>
        <taxon>Neodiplogasteridae</taxon>
        <taxon>Pristionchus</taxon>
    </lineage>
</organism>
<name>A0AAV5T9S0_9BILA</name>
<dbReference type="Proteomes" id="UP001432027">
    <property type="component" value="Unassembled WGS sequence"/>
</dbReference>
<protein>
    <recommendedName>
        <fullName evidence="3">CHK kinase-like domain-containing protein</fullName>
    </recommendedName>
</protein>
<comment type="caution">
    <text evidence="1">The sequence shown here is derived from an EMBL/GenBank/DDBJ whole genome shotgun (WGS) entry which is preliminary data.</text>
</comment>
<reference evidence="1" key="1">
    <citation type="submission" date="2023-10" db="EMBL/GenBank/DDBJ databases">
        <title>Genome assembly of Pristionchus species.</title>
        <authorList>
            <person name="Yoshida K."/>
            <person name="Sommer R.J."/>
        </authorList>
    </citation>
    <scope>NUCLEOTIDE SEQUENCE</scope>
    <source>
        <strain evidence="1">RS0144</strain>
    </source>
</reference>
<dbReference type="EMBL" id="BTSX01000004">
    <property type="protein sequence ID" value="GMS91855.1"/>
    <property type="molecule type" value="Genomic_DNA"/>
</dbReference>
<evidence type="ECO:0008006" key="3">
    <source>
        <dbReference type="Google" id="ProtNLM"/>
    </source>
</evidence>
<accession>A0AAV5T9S0</accession>
<dbReference type="PANTHER" id="PTHR23020">
    <property type="entry name" value="UNCHARACTERIZED NUCLEAR HORMONE RECEPTOR-RELATED"/>
    <property type="match status" value="1"/>
</dbReference>
<dbReference type="InterPro" id="IPR052961">
    <property type="entry name" value="Oxido-Kinase-like_Enzymes"/>
</dbReference>
<feature type="non-terminal residue" evidence="1">
    <location>
        <position position="1"/>
    </location>
</feature>